<dbReference type="PRINTS" id="PR00598">
    <property type="entry name" value="HTHMARR"/>
</dbReference>
<evidence type="ECO:0000313" key="5">
    <source>
        <dbReference type="EMBL" id="TYS49148.1"/>
    </source>
</evidence>
<dbReference type="GO" id="GO:0003700">
    <property type="term" value="F:DNA-binding transcription factor activity"/>
    <property type="evidence" value="ECO:0007669"/>
    <property type="project" value="InterPro"/>
</dbReference>
<dbReference type="PROSITE" id="PS50995">
    <property type="entry name" value="HTH_MARR_2"/>
    <property type="match status" value="1"/>
</dbReference>
<feature type="domain" description="HTH marR-type" evidence="4">
    <location>
        <begin position="1"/>
        <end position="133"/>
    </location>
</feature>
<accession>A0A5D4RHJ7</accession>
<evidence type="ECO:0000256" key="2">
    <source>
        <dbReference type="ARBA" id="ARBA00023125"/>
    </source>
</evidence>
<dbReference type="PANTHER" id="PTHR42756:SF1">
    <property type="entry name" value="TRANSCRIPTIONAL REPRESSOR OF EMRAB OPERON"/>
    <property type="match status" value="1"/>
</dbReference>
<gene>
    <name evidence="5" type="ORF">FZD51_07935</name>
</gene>
<organism evidence="5 6">
    <name type="scientific">Bacillus infantis</name>
    <dbReference type="NCBI Taxonomy" id="324767"/>
    <lineage>
        <taxon>Bacteria</taxon>
        <taxon>Bacillati</taxon>
        <taxon>Bacillota</taxon>
        <taxon>Bacilli</taxon>
        <taxon>Bacillales</taxon>
        <taxon>Bacillaceae</taxon>
        <taxon>Bacillus</taxon>
    </lineage>
</organism>
<dbReference type="Pfam" id="PF01047">
    <property type="entry name" value="MarR"/>
    <property type="match status" value="1"/>
</dbReference>
<sequence>MKQAAELERAFRTVFRTLRQEVNKLMGDEVTSNEFTVLKLIADGPKMASAISKELNVSASHITSVTDSLVRKGYMTRSRSENDRRVVELVLTETGQELVEKLEEKKSAYLQAKFRSFTEEELDQLVKLFQKLM</sequence>
<keyword evidence="2" id="KW-0238">DNA-binding</keyword>
<dbReference type="PANTHER" id="PTHR42756">
    <property type="entry name" value="TRANSCRIPTIONAL REGULATOR, MARR"/>
    <property type="match status" value="1"/>
</dbReference>
<dbReference type="Gene3D" id="1.10.10.10">
    <property type="entry name" value="Winged helix-like DNA-binding domain superfamily/Winged helix DNA-binding domain"/>
    <property type="match status" value="1"/>
</dbReference>
<dbReference type="GO" id="GO:0003677">
    <property type="term" value="F:DNA binding"/>
    <property type="evidence" value="ECO:0007669"/>
    <property type="project" value="UniProtKB-KW"/>
</dbReference>
<reference evidence="5 6" key="1">
    <citation type="submission" date="2019-08" db="EMBL/GenBank/DDBJ databases">
        <title>Bacillus genomes from the desert of Cuatro Cienegas, Coahuila.</title>
        <authorList>
            <person name="Olmedo-Alvarez G."/>
        </authorList>
    </citation>
    <scope>NUCLEOTIDE SEQUENCE [LARGE SCALE GENOMIC DNA]</scope>
    <source>
        <strain evidence="5 6">CH446_14T</strain>
    </source>
</reference>
<protein>
    <submittedName>
        <fullName evidence="5">MarR family transcriptional regulator</fullName>
    </submittedName>
</protein>
<dbReference type="SMART" id="SM00347">
    <property type="entry name" value="HTH_MARR"/>
    <property type="match status" value="1"/>
</dbReference>
<comment type="caution">
    <text evidence="5">The sequence shown here is derived from an EMBL/GenBank/DDBJ whole genome shotgun (WGS) entry which is preliminary data.</text>
</comment>
<evidence type="ECO:0000313" key="6">
    <source>
        <dbReference type="Proteomes" id="UP000322139"/>
    </source>
</evidence>
<dbReference type="Proteomes" id="UP000322139">
    <property type="component" value="Unassembled WGS sequence"/>
</dbReference>
<name>A0A5D4RHJ7_9BACI</name>
<evidence type="ECO:0000256" key="1">
    <source>
        <dbReference type="ARBA" id="ARBA00023015"/>
    </source>
</evidence>
<dbReference type="SUPFAM" id="SSF46785">
    <property type="entry name" value="Winged helix' DNA-binding domain"/>
    <property type="match status" value="1"/>
</dbReference>
<proteinExistence type="predicted"/>
<dbReference type="InterPro" id="IPR036388">
    <property type="entry name" value="WH-like_DNA-bd_sf"/>
</dbReference>
<dbReference type="RefSeq" id="WP_148974301.1">
    <property type="nucleotide sequence ID" value="NZ_JBNIKT010000029.1"/>
</dbReference>
<dbReference type="InterPro" id="IPR000835">
    <property type="entry name" value="HTH_MarR-typ"/>
</dbReference>
<keyword evidence="1" id="KW-0805">Transcription regulation</keyword>
<evidence type="ECO:0000259" key="4">
    <source>
        <dbReference type="PROSITE" id="PS50995"/>
    </source>
</evidence>
<dbReference type="EMBL" id="VTER01000004">
    <property type="protein sequence ID" value="TYS49148.1"/>
    <property type="molecule type" value="Genomic_DNA"/>
</dbReference>
<evidence type="ECO:0000256" key="3">
    <source>
        <dbReference type="ARBA" id="ARBA00023163"/>
    </source>
</evidence>
<dbReference type="AlphaFoldDB" id="A0A5D4RHJ7"/>
<keyword evidence="3" id="KW-0804">Transcription</keyword>
<dbReference type="InterPro" id="IPR036390">
    <property type="entry name" value="WH_DNA-bd_sf"/>
</dbReference>